<gene>
    <name evidence="3" type="ORF">SAMN04488101_102278</name>
</gene>
<dbReference type="AlphaFoldDB" id="A0A1W2BB10"/>
<evidence type="ECO:0000256" key="1">
    <source>
        <dbReference type="SAM" id="Phobius"/>
    </source>
</evidence>
<evidence type="ECO:0000259" key="2">
    <source>
        <dbReference type="Pfam" id="PF14257"/>
    </source>
</evidence>
<name>A0A1W2BB10_9SPHI</name>
<evidence type="ECO:0000313" key="4">
    <source>
        <dbReference type="Proteomes" id="UP000192678"/>
    </source>
</evidence>
<reference evidence="3 4" key="1">
    <citation type="submission" date="2017-04" db="EMBL/GenBank/DDBJ databases">
        <authorList>
            <person name="Afonso C.L."/>
            <person name="Miller P.J."/>
            <person name="Scott M.A."/>
            <person name="Spackman E."/>
            <person name="Goraichik I."/>
            <person name="Dimitrov K.M."/>
            <person name="Suarez D.L."/>
            <person name="Swayne D.E."/>
        </authorList>
    </citation>
    <scope>NUCLEOTIDE SEQUENCE [LARGE SCALE GENOMIC DNA]</scope>
    <source>
        <strain evidence="3 4">DSM 19625</strain>
    </source>
</reference>
<dbReference type="PROSITE" id="PS51257">
    <property type="entry name" value="PROKAR_LIPOPROTEIN"/>
    <property type="match status" value="1"/>
</dbReference>
<protein>
    <recommendedName>
        <fullName evidence="2">DUF4349 domain-containing protein</fullName>
    </recommendedName>
</protein>
<dbReference type="InterPro" id="IPR025645">
    <property type="entry name" value="DUF4349"/>
</dbReference>
<feature type="domain" description="DUF4349" evidence="2">
    <location>
        <begin position="43"/>
        <end position="275"/>
    </location>
</feature>
<keyword evidence="1" id="KW-0812">Transmembrane</keyword>
<dbReference type="STRING" id="475255.SAMN04488101_102278"/>
<sequence>MKKYLIYCVFTIAAFGCNKGEHTGSSAELLEKIENGDTIMESKIIKTADMKFRVKDVQSTKEKISVLLKAEGGAIGEVSINSNIQNTEKVKYSTDSLLELTAYRTEGVIVARVPSERLDDFTNQVARMAVFVDQQSLKFDDQSLSYLTSELKSINRAEAVALIEKKAGKKKEVIASKDVSKSLALKDEYVDQKMKNMSIDSRVQYSDVTLNFYQDHTVKQIVVGNDNLSDYRPPFFQRVVINLQSGWFIFKEFILFLLNIWSILLLIAVGYFAFRYYRKQRKAQLSS</sequence>
<dbReference type="RefSeq" id="WP_084287986.1">
    <property type="nucleotide sequence ID" value="NZ_FWYB01000002.1"/>
</dbReference>
<dbReference type="OrthoDB" id="790552at2"/>
<organism evidence="3 4">
    <name type="scientific">Pedobacter nyackensis</name>
    <dbReference type="NCBI Taxonomy" id="475255"/>
    <lineage>
        <taxon>Bacteria</taxon>
        <taxon>Pseudomonadati</taxon>
        <taxon>Bacteroidota</taxon>
        <taxon>Sphingobacteriia</taxon>
        <taxon>Sphingobacteriales</taxon>
        <taxon>Sphingobacteriaceae</taxon>
        <taxon>Pedobacter</taxon>
    </lineage>
</organism>
<keyword evidence="4" id="KW-1185">Reference proteome</keyword>
<dbReference type="Pfam" id="PF14257">
    <property type="entry name" value="DUF4349"/>
    <property type="match status" value="1"/>
</dbReference>
<keyword evidence="1" id="KW-0472">Membrane</keyword>
<accession>A0A1W2BB10</accession>
<evidence type="ECO:0000313" key="3">
    <source>
        <dbReference type="EMBL" id="SMC70099.1"/>
    </source>
</evidence>
<dbReference type="Proteomes" id="UP000192678">
    <property type="component" value="Unassembled WGS sequence"/>
</dbReference>
<feature type="transmembrane region" description="Helical" evidence="1">
    <location>
        <begin position="253"/>
        <end position="274"/>
    </location>
</feature>
<proteinExistence type="predicted"/>
<keyword evidence="1" id="KW-1133">Transmembrane helix</keyword>
<dbReference type="EMBL" id="FWYB01000002">
    <property type="protein sequence ID" value="SMC70099.1"/>
    <property type="molecule type" value="Genomic_DNA"/>
</dbReference>